<keyword evidence="1" id="KW-0472">Membrane</keyword>
<accession>A0A941CQR5</accession>
<evidence type="ECO:0008006" key="4">
    <source>
        <dbReference type="Google" id="ProtNLM"/>
    </source>
</evidence>
<evidence type="ECO:0000313" key="3">
    <source>
        <dbReference type="Proteomes" id="UP000675379"/>
    </source>
</evidence>
<evidence type="ECO:0000313" key="2">
    <source>
        <dbReference type="EMBL" id="MBR0577175.1"/>
    </source>
</evidence>
<dbReference type="RefSeq" id="WP_211802591.1">
    <property type="nucleotide sequence ID" value="NZ_JAGSCS010000022.1"/>
</dbReference>
<organism evidence="2 3">
    <name type="scientific">Proteiniclasticum sediminis</name>
    <dbReference type="NCBI Taxonomy" id="2804028"/>
    <lineage>
        <taxon>Bacteria</taxon>
        <taxon>Bacillati</taxon>
        <taxon>Bacillota</taxon>
        <taxon>Clostridia</taxon>
        <taxon>Eubacteriales</taxon>
        <taxon>Clostridiaceae</taxon>
        <taxon>Proteiniclasticum</taxon>
    </lineage>
</organism>
<dbReference type="AlphaFoldDB" id="A0A941CQR5"/>
<evidence type="ECO:0000256" key="1">
    <source>
        <dbReference type="SAM" id="Phobius"/>
    </source>
</evidence>
<dbReference type="Proteomes" id="UP000675379">
    <property type="component" value="Unassembled WGS sequence"/>
</dbReference>
<keyword evidence="1" id="KW-1133">Transmembrane helix</keyword>
<feature type="transmembrane region" description="Helical" evidence="1">
    <location>
        <begin position="316"/>
        <end position="340"/>
    </location>
</feature>
<name>A0A941CQR5_9CLOT</name>
<dbReference type="EMBL" id="JAGSCS010000022">
    <property type="protein sequence ID" value="MBR0577175.1"/>
    <property type="molecule type" value="Genomic_DNA"/>
</dbReference>
<protein>
    <recommendedName>
        <fullName evidence="4">ENT domain-containing protein</fullName>
    </recommendedName>
</protein>
<feature type="transmembrane region" description="Helical" evidence="1">
    <location>
        <begin position="352"/>
        <end position="373"/>
    </location>
</feature>
<comment type="caution">
    <text evidence="2">The sequence shown here is derived from an EMBL/GenBank/DDBJ whole genome shotgun (WGS) entry which is preliminary data.</text>
</comment>
<gene>
    <name evidence="2" type="ORF">KCG48_12700</name>
</gene>
<keyword evidence="1" id="KW-0812">Transmembrane</keyword>
<proteinExistence type="predicted"/>
<keyword evidence="3" id="KW-1185">Reference proteome</keyword>
<sequence>MTIEQLIKTESHKLHDKTYVFPDIPEKKLNGALLGIAPGVDPDYVIAIIDTTLFGSGKEGCLFTGDSLYLHALAEDKLTIPLAEIAETSYFTTESYKKNGKAETVHHLKLTLTDGKEMDLTKSLAYIKVEEMAKLLNQIIELGKSGQDFIKTSQTMPLSMMDAEIKKSYVKLLCNFAYSDDDLISPQEYAEIISLIVRIEFETKDRFELRQYMLSKQNFISNEELLNRFQMELSEDYYSIISKSLIKDILFMNSKTKSEQHWKDNYAILELSKKLQIEENQVDMIYEAIKNDEAILNMRKNDTQIEKSIKDVAAKAAAVGVPLAAIYLSGSVIGVSAAGITSGLATLGLGGMLGFSSMFTGIGVAVLLGIGTYKGLKKLTGISDLENNKQREAMLQAIIINAQKSLNILVEDVNEITKKLTEALYDGVVNADKIQKLARIIQMMSQGAQVTSDRIHYAETEIAITKIPEKLDISRLVELTITPTMQQYRNVVMSCYEESLSESESKSVFTLRSSLTLDELRNLETILNGIGYNKIADASIAALKSATKKIMNGVTGN</sequence>
<reference evidence="2" key="1">
    <citation type="submission" date="2021-04" db="EMBL/GenBank/DDBJ databases">
        <title>Proteiniclasticum sedimins sp. nov., an obligate anaerobic bacterium isolated from anaerobic sludge.</title>
        <authorList>
            <person name="Liu J."/>
        </authorList>
    </citation>
    <scope>NUCLEOTIDE SEQUENCE</scope>
    <source>
        <strain evidence="2">BAD-10</strain>
    </source>
</reference>